<dbReference type="GO" id="GO:0005829">
    <property type="term" value="C:cytosol"/>
    <property type="evidence" value="ECO:0007669"/>
    <property type="project" value="TreeGrafter"/>
</dbReference>
<dbReference type="SMART" id="SM00996">
    <property type="entry name" value="AdoHcyase"/>
    <property type="match status" value="1"/>
</dbReference>
<evidence type="ECO:0000256" key="8">
    <source>
        <dbReference type="SAM" id="MobiDB-lite"/>
    </source>
</evidence>
<dbReference type="InterPro" id="IPR015878">
    <property type="entry name" value="Ado_hCys_hydrolase_NAD-bd"/>
</dbReference>
<dbReference type="EMBL" id="JBBHLL010000151">
    <property type="protein sequence ID" value="KAK7812512.1"/>
    <property type="molecule type" value="Genomic_DNA"/>
</dbReference>
<feature type="domain" description="S-adenosyl-L-homocysteine hydrolase NAD binding" evidence="9">
    <location>
        <begin position="162"/>
        <end position="302"/>
    </location>
</feature>
<evidence type="ECO:0000256" key="7">
    <source>
        <dbReference type="ARBA" id="ARBA00047800"/>
    </source>
</evidence>
<comment type="similarity">
    <text evidence="2">Belongs to the adenosylhomocysteinase family.</text>
</comment>
<dbReference type="SMART" id="SM00997">
    <property type="entry name" value="AdoHcyase_NAD"/>
    <property type="match status" value="1"/>
</dbReference>
<dbReference type="Pfam" id="PF00670">
    <property type="entry name" value="AdoHcyase_NAD"/>
    <property type="match status" value="2"/>
</dbReference>
<evidence type="ECO:0000256" key="3">
    <source>
        <dbReference type="ARBA" id="ARBA00022563"/>
    </source>
</evidence>
<evidence type="ECO:0000256" key="4">
    <source>
        <dbReference type="ARBA" id="ARBA00023027"/>
    </source>
</evidence>
<dbReference type="PANTHER" id="PTHR23420">
    <property type="entry name" value="ADENOSYLHOMOCYSTEINASE"/>
    <property type="match status" value="1"/>
</dbReference>
<gene>
    <name evidence="10" type="ORF">U0070_020792</name>
</gene>
<dbReference type="AlphaFoldDB" id="A0AAW0IE03"/>
<sequence>MLITDTGLAAWGRKALDITENEMPGLMRMQEMDLTAKPLTGCPQGAHIAGYLHMTVGTVVLMETLVALGSEDHTAAALAKAGIPVSAWKGEADEECPWCTEQTLHFKDGPLNLILDNGGNLIHTKYPQLLSGIPGIYEETITGVHNLYKMMANGILKSKFDNLYGCRESLIDGIKRATDVMIAGKVAVVAGYGDVGKGCAQALRGLGARVIIIEIDLINALQAAMEGYEVAITDEVQKETIFVKDDAIVCNAGHFTVEIDVKWLNENAMEKVTLKLQADRYWLKNGRRIILLAEGQLVMAQIELWTHPDKYLTGVLFSPERLDEAVAKAHLGKLNVKLTKLTERQAQYLGKPIDGPFQPDHYRYRESGLPFTFQLPSLFQALPLSQEHHQLHQQPSTNQQPSPTSQLLHQSIVTNHDTCGVIMAASLNYPEKFWKTKNAFS</sequence>
<dbReference type="InterPro" id="IPR036291">
    <property type="entry name" value="NAD(P)-bd_dom_sf"/>
</dbReference>
<accession>A0AAW0IE03</accession>
<dbReference type="InterPro" id="IPR000043">
    <property type="entry name" value="Adenosylhomocysteinase-like"/>
</dbReference>
<feature type="region of interest" description="Disordered" evidence="8">
    <location>
        <begin position="387"/>
        <end position="406"/>
    </location>
</feature>
<dbReference type="GO" id="GO:0033353">
    <property type="term" value="P:S-adenosylmethionine cycle"/>
    <property type="evidence" value="ECO:0007669"/>
    <property type="project" value="TreeGrafter"/>
</dbReference>
<comment type="caution">
    <text evidence="10">The sequence shown here is derived from an EMBL/GenBank/DDBJ whole genome shotgun (WGS) entry which is preliminary data.</text>
</comment>
<proteinExistence type="inferred from homology"/>
<keyword evidence="11" id="KW-1185">Reference proteome</keyword>
<dbReference type="InterPro" id="IPR020082">
    <property type="entry name" value="S-Ado-L-homoCys_hydrolase_CS"/>
</dbReference>
<evidence type="ECO:0000313" key="11">
    <source>
        <dbReference type="Proteomes" id="UP001488838"/>
    </source>
</evidence>
<dbReference type="GO" id="GO:0006730">
    <property type="term" value="P:one-carbon metabolic process"/>
    <property type="evidence" value="ECO:0007669"/>
    <property type="project" value="UniProtKB-KW"/>
</dbReference>
<evidence type="ECO:0000256" key="5">
    <source>
        <dbReference type="ARBA" id="ARBA00038791"/>
    </source>
</evidence>
<evidence type="ECO:0000256" key="6">
    <source>
        <dbReference type="ARBA" id="ARBA00045926"/>
    </source>
</evidence>
<keyword evidence="3" id="KW-0554">One-carbon metabolism</keyword>
<keyword evidence="4" id="KW-0520">NAD</keyword>
<evidence type="ECO:0000259" key="9">
    <source>
        <dbReference type="SMART" id="SM00997"/>
    </source>
</evidence>
<dbReference type="Gene3D" id="3.40.50.1480">
    <property type="entry name" value="Adenosylhomocysteinase-like"/>
    <property type="match status" value="2"/>
</dbReference>
<dbReference type="Pfam" id="PF05221">
    <property type="entry name" value="AdoHcyase"/>
    <property type="match status" value="2"/>
</dbReference>
<organism evidence="10 11">
    <name type="scientific">Myodes glareolus</name>
    <name type="common">Bank vole</name>
    <name type="synonym">Clethrionomys glareolus</name>
    <dbReference type="NCBI Taxonomy" id="447135"/>
    <lineage>
        <taxon>Eukaryota</taxon>
        <taxon>Metazoa</taxon>
        <taxon>Chordata</taxon>
        <taxon>Craniata</taxon>
        <taxon>Vertebrata</taxon>
        <taxon>Euteleostomi</taxon>
        <taxon>Mammalia</taxon>
        <taxon>Eutheria</taxon>
        <taxon>Euarchontoglires</taxon>
        <taxon>Glires</taxon>
        <taxon>Rodentia</taxon>
        <taxon>Myomorpha</taxon>
        <taxon>Muroidea</taxon>
        <taxon>Cricetidae</taxon>
        <taxon>Arvicolinae</taxon>
        <taxon>Myodes</taxon>
    </lineage>
</organism>
<dbReference type="SUPFAM" id="SSF52283">
    <property type="entry name" value="Formate/glycerate dehydrogenase catalytic domain-like"/>
    <property type="match status" value="1"/>
</dbReference>
<comment type="catalytic activity">
    <reaction evidence="7">
        <text>S-adenosyl-L-homocysteine + H2O = L-homocysteine + adenosine</text>
        <dbReference type="Rhea" id="RHEA:21708"/>
        <dbReference type="ChEBI" id="CHEBI:15377"/>
        <dbReference type="ChEBI" id="CHEBI:16335"/>
        <dbReference type="ChEBI" id="CHEBI:57856"/>
        <dbReference type="ChEBI" id="CHEBI:58199"/>
        <dbReference type="EC" id="3.13.2.1"/>
    </reaction>
    <physiologicalReaction direction="left-to-right" evidence="7">
        <dbReference type="Rhea" id="RHEA:21709"/>
    </physiologicalReaction>
</comment>
<comment type="function">
    <text evidence="6">Catalyzes the hydrolysis of S-adenosyl-L-homocysteine to form adenosine and homocysteine. Binds copper ions.</text>
</comment>
<dbReference type="InterPro" id="IPR042172">
    <property type="entry name" value="Adenosylhomocyst_ase-like_sf"/>
</dbReference>
<feature type="compositionally biased region" description="Low complexity" evidence="8">
    <location>
        <begin position="393"/>
        <end position="406"/>
    </location>
</feature>
<evidence type="ECO:0000313" key="10">
    <source>
        <dbReference type="EMBL" id="KAK7812512.1"/>
    </source>
</evidence>
<dbReference type="PANTHER" id="PTHR23420:SF0">
    <property type="entry name" value="ADENOSYLHOMOCYSTEINASE"/>
    <property type="match status" value="1"/>
</dbReference>
<dbReference type="PROSITE" id="PS00739">
    <property type="entry name" value="ADOHCYASE_2"/>
    <property type="match status" value="1"/>
</dbReference>
<evidence type="ECO:0000256" key="2">
    <source>
        <dbReference type="ARBA" id="ARBA00007122"/>
    </source>
</evidence>
<dbReference type="GO" id="GO:0004013">
    <property type="term" value="F:adenosylhomocysteinase activity"/>
    <property type="evidence" value="ECO:0007669"/>
    <property type="project" value="UniProtKB-EC"/>
</dbReference>
<comment type="cofactor">
    <cofactor evidence="1">
        <name>NAD(+)</name>
        <dbReference type="ChEBI" id="CHEBI:57540"/>
    </cofactor>
</comment>
<dbReference type="Gene3D" id="3.40.50.720">
    <property type="entry name" value="NAD(P)-binding Rossmann-like Domain"/>
    <property type="match status" value="2"/>
</dbReference>
<comment type="subunit">
    <text evidence="5">Homotetramer. Interaction with AHCYL1.</text>
</comment>
<dbReference type="Proteomes" id="UP001488838">
    <property type="component" value="Unassembled WGS sequence"/>
</dbReference>
<name>A0AAW0IE03_MYOGA</name>
<protein>
    <recommendedName>
        <fullName evidence="9">S-adenosyl-L-homocysteine hydrolase NAD binding domain-containing protein</fullName>
    </recommendedName>
</protein>
<evidence type="ECO:0000256" key="1">
    <source>
        <dbReference type="ARBA" id="ARBA00001911"/>
    </source>
</evidence>
<reference evidence="10 11" key="1">
    <citation type="journal article" date="2023" name="bioRxiv">
        <title>Conserved and derived expression patterns and positive selection on dental genes reveal complex evolutionary context of ever-growing rodent molars.</title>
        <authorList>
            <person name="Calamari Z.T."/>
            <person name="Song A."/>
            <person name="Cohen E."/>
            <person name="Akter M."/>
            <person name="Roy R.D."/>
            <person name="Hallikas O."/>
            <person name="Christensen M.M."/>
            <person name="Li P."/>
            <person name="Marangoni P."/>
            <person name="Jernvall J."/>
            <person name="Klein O.D."/>
        </authorList>
    </citation>
    <scope>NUCLEOTIDE SEQUENCE [LARGE SCALE GENOMIC DNA]</scope>
    <source>
        <strain evidence="10">V071</strain>
    </source>
</reference>
<dbReference type="SUPFAM" id="SSF51735">
    <property type="entry name" value="NAD(P)-binding Rossmann-fold domains"/>
    <property type="match status" value="1"/>
</dbReference>